<feature type="binding site" evidence="15">
    <location>
        <position position="20"/>
    </location>
    <ligand>
        <name>Zn(2+)</name>
        <dbReference type="ChEBI" id="CHEBI:29105"/>
        <note>catalytic</note>
    </ligand>
</feature>
<keyword evidence="8 15" id="KW-0862">Zinc</keyword>
<feature type="binding site" evidence="15">
    <location>
        <position position="30"/>
    </location>
    <ligand>
        <name>Zn(2+)</name>
        <dbReference type="ChEBI" id="CHEBI:29105"/>
        <note>catalytic</note>
    </ligand>
</feature>
<keyword evidence="21" id="KW-1185">Reference proteome</keyword>
<evidence type="ECO:0000259" key="18">
    <source>
        <dbReference type="PROSITE" id="PS50144"/>
    </source>
</evidence>
<organism evidence="20 21">
    <name type="scientific">Cirrhinus molitorella</name>
    <name type="common">mud carp</name>
    <dbReference type="NCBI Taxonomy" id="172907"/>
    <lineage>
        <taxon>Eukaryota</taxon>
        <taxon>Metazoa</taxon>
        <taxon>Chordata</taxon>
        <taxon>Craniata</taxon>
        <taxon>Vertebrata</taxon>
        <taxon>Euteleostomi</taxon>
        <taxon>Actinopterygii</taxon>
        <taxon>Neopterygii</taxon>
        <taxon>Teleostei</taxon>
        <taxon>Ostariophysi</taxon>
        <taxon>Cypriniformes</taxon>
        <taxon>Cyprinidae</taxon>
        <taxon>Labeoninae</taxon>
        <taxon>Labeonini</taxon>
        <taxon>Cirrhinus</taxon>
    </lineage>
</organism>
<feature type="binding site" evidence="15">
    <location>
        <position position="608"/>
    </location>
    <ligand>
        <name>Zn(2+)</name>
        <dbReference type="ChEBI" id="CHEBI:29105"/>
        <note>catalytic</note>
    </ligand>
</feature>
<dbReference type="CDD" id="cd06263">
    <property type="entry name" value="MAM"/>
    <property type="match status" value="2"/>
</dbReference>
<keyword evidence="5 15" id="KW-0479">Metal-binding</keyword>
<evidence type="ECO:0000256" key="3">
    <source>
        <dbReference type="ARBA" id="ARBA00022670"/>
    </source>
</evidence>
<accession>A0AA88TFG3</accession>
<feature type="domain" description="MATH" evidence="18">
    <location>
        <begin position="879"/>
        <end position="1047"/>
    </location>
</feature>
<dbReference type="Proteomes" id="UP001187343">
    <property type="component" value="Unassembled WGS sequence"/>
</dbReference>
<dbReference type="InterPro" id="IPR002083">
    <property type="entry name" value="MATH/TRAF_dom"/>
</dbReference>
<evidence type="ECO:0000256" key="8">
    <source>
        <dbReference type="ARBA" id="ARBA00022833"/>
    </source>
</evidence>
<dbReference type="Pfam" id="PF22486">
    <property type="entry name" value="MATH_2"/>
    <property type="match status" value="2"/>
</dbReference>
<dbReference type="SMART" id="SM00137">
    <property type="entry name" value="MAM"/>
    <property type="match status" value="2"/>
</dbReference>
<keyword evidence="12" id="KW-0865">Zymogen</keyword>
<feature type="domain" description="Peptidase M12A" evidence="19">
    <location>
        <begin position="1"/>
        <end position="124"/>
    </location>
</feature>
<keyword evidence="10 15" id="KW-0482">Metalloprotease</keyword>
<proteinExistence type="predicted"/>
<evidence type="ECO:0000256" key="9">
    <source>
        <dbReference type="ARBA" id="ARBA00022989"/>
    </source>
</evidence>
<dbReference type="Pfam" id="PF01400">
    <property type="entry name" value="Astacin"/>
    <property type="match status" value="2"/>
</dbReference>
<evidence type="ECO:0000256" key="15">
    <source>
        <dbReference type="PROSITE-ProRule" id="PRU01211"/>
    </source>
</evidence>
<dbReference type="InterPro" id="IPR013320">
    <property type="entry name" value="ConA-like_dom_sf"/>
</dbReference>
<feature type="domain" description="MATH" evidence="18">
    <location>
        <begin position="295"/>
        <end position="463"/>
    </location>
</feature>
<dbReference type="Gene3D" id="3.40.390.10">
    <property type="entry name" value="Collagenase (Catalytic Domain)"/>
    <property type="match status" value="2"/>
</dbReference>
<feature type="binding site" evidence="15">
    <location>
        <position position="24"/>
    </location>
    <ligand>
        <name>Zn(2+)</name>
        <dbReference type="ChEBI" id="CHEBI:29105"/>
        <note>catalytic</note>
    </ligand>
</feature>
<gene>
    <name evidence="20" type="ORF">Q8A67_017204</name>
</gene>
<comment type="caution">
    <text evidence="15">Lacks conserved residue(s) required for the propagation of feature annotation.</text>
</comment>
<evidence type="ECO:0000256" key="7">
    <source>
        <dbReference type="ARBA" id="ARBA00022801"/>
    </source>
</evidence>
<evidence type="ECO:0000256" key="1">
    <source>
        <dbReference type="ARBA" id="ARBA00004479"/>
    </source>
</evidence>
<dbReference type="Gene3D" id="2.60.210.10">
    <property type="entry name" value="Apoptosis, Tumor Necrosis Factor Receptor Associated Protein 2, Chain A"/>
    <property type="match status" value="2"/>
</dbReference>
<keyword evidence="7 15" id="KW-0378">Hydrolase</keyword>
<evidence type="ECO:0000256" key="5">
    <source>
        <dbReference type="ARBA" id="ARBA00022723"/>
    </source>
</evidence>
<protein>
    <recommendedName>
        <fullName evidence="16">Metalloendopeptidase</fullName>
        <ecNumber evidence="16">3.4.24.-</ecNumber>
    </recommendedName>
</protein>
<feature type="domain" description="MAM" evidence="17">
    <location>
        <begin position="131"/>
        <end position="297"/>
    </location>
</feature>
<dbReference type="GO" id="GO:0008270">
    <property type="term" value="F:zinc ion binding"/>
    <property type="evidence" value="ECO:0007669"/>
    <property type="project" value="UniProtKB-UniRule"/>
</dbReference>
<dbReference type="InterPro" id="IPR006026">
    <property type="entry name" value="Peptidase_Metallo"/>
</dbReference>
<dbReference type="PROSITE" id="PS50144">
    <property type="entry name" value="MATH"/>
    <property type="match status" value="2"/>
</dbReference>
<dbReference type="Pfam" id="PF00629">
    <property type="entry name" value="MAM"/>
    <property type="match status" value="2"/>
</dbReference>
<evidence type="ECO:0000313" key="20">
    <source>
        <dbReference type="EMBL" id="KAK2883567.1"/>
    </source>
</evidence>
<comment type="cofactor">
    <cofactor evidence="15 16">
        <name>Zn(2+)</name>
        <dbReference type="ChEBI" id="CHEBI:29105"/>
    </cofactor>
    <text evidence="15 16">Binds 1 zinc ion per subunit.</text>
</comment>
<evidence type="ECO:0000259" key="17">
    <source>
        <dbReference type="PROSITE" id="PS50060"/>
    </source>
</evidence>
<dbReference type="Gene3D" id="2.60.120.200">
    <property type="match status" value="2"/>
</dbReference>
<dbReference type="SUPFAM" id="SSF55486">
    <property type="entry name" value="Metalloproteases ('zincins'), catalytic domain"/>
    <property type="match status" value="2"/>
</dbReference>
<feature type="binding site" evidence="15">
    <location>
        <position position="614"/>
    </location>
    <ligand>
        <name>Zn(2+)</name>
        <dbReference type="ChEBI" id="CHEBI:29105"/>
        <note>catalytic</note>
    </ligand>
</feature>
<dbReference type="FunFam" id="2.60.120.200:FF:000037">
    <property type="entry name" value="Meprin A subunit"/>
    <property type="match status" value="2"/>
</dbReference>
<keyword evidence="13" id="KW-1015">Disulfide bond</keyword>
<dbReference type="PRINTS" id="PR00020">
    <property type="entry name" value="MAMDOMAIN"/>
</dbReference>
<dbReference type="AlphaFoldDB" id="A0AA88TFG3"/>
<keyword evidence="6" id="KW-0732">Signal</keyword>
<feature type="binding site" evidence="15">
    <location>
        <position position="604"/>
    </location>
    <ligand>
        <name>Zn(2+)</name>
        <dbReference type="ChEBI" id="CHEBI:29105"/>
        <note>catalytic</note>
    </ligand>
</feature>
<dbReference type="EC" id="3.4.24.-" evidence="16"/>
<dbReference type="PROSITE" id="PS50060">
    <property type="entry name" value="MAM_2"/>
    <property type="match status" value="2"/>
</dbReference>
<comment type="subcellular location">
    <subcellularLocation>
        <location evidence="1">Membrane</location>
        <topology evidence="1">Single-pass type I membrane protein</topology>
    </subcellularLocation>
</comment>
<dbReference type="GO" id="GO:0004222">
    <property type="term" value="F:metalloendopeptidase activity"/>
    <property type="evidence" value="ECO:0007669"/>
    <property type="project" value="UniProtKB-UniRule"/>
</dbReference>
<feature type="active site" evidence="15">
    <location>
        <position position="21"/>
    </location>
</feature>
<dbReference type="SUPFAM" id="SSF49599">
    <property type="entry name" value="TRAF domain-like"/>
    <property type="match status" value="2"/>
</dbReference>
<dbReference type="FunFam" id="3.40.390.10:FF:000015">
    <property type="entry name" value="Meprin A subunit"/>
    <property type="match status" value="1"/>
</dbReference>
<evidence type="ECO:0000256" key="16">
    <source>
        <dbReference type="RuleBase" id="RU361183"/>
    </source>
</evidence>
<dbReference type="GO" id="GO:0006508">
    <property type="term" value="P:proteolysis"/>
    <property type="evidence" value="ECO:0007669"/>
    <property type="project" value="UniProtKB-KW"/>
</dbReference>
<dbReference type="InterPro" id="IPR024079">
    <property type="entry name" value="MetalloPept_cat_dom_sf"/>
</dbReference>
<feature type="domain" description="Peptidase M12A" evidence="19">
    <location>
        <begin position="514"/>
        <end position="708"/>
    </location>
</feature>
<dbReference type="PRINTS" id="PR00480">
    <property type="entry name" value="ASTACIN"/>
</dbReference>
<feature type="domain" description="MAM" evidence="17">
    <location>
        <begin position="715"/>
        <end position="881"/>
    </location>
</feature>
<dbReference type="PROSITE" id="PS51864">
    <property type="entry name" value="ASTACIN"/>
    <property type="match status" value="2"/>
</dbReference>
<dbReference type="InterPro" id="IPR000998">
    <property type="entry name" value="MAM_dom"/>
</dbReference>
<dbReference type="CDD" id="cd03782">
    <property type="entry name" value="MATH_Meprin_Beta"/>
    <property type="match status" value="1"/>
</dbReference>
<sequence length="1105" mass="125168">MGKQKLSIGENCDSLGIVEHEFLHALGFWHEQSRSDRDDYVTIVWDQIKAGKKHNFISYSETVSSPLGVPYDYGSVMHYVKTAFSKNNEPTIVTKIPEFMNVIGQHIEFSDSDLLKLNRLYNCTRASTFLDSCHFEEPNICGMIQGAGIKAKWARVQRVKGGPQTDYTYLGRCQGLGFFMHFITAGGNQYDKAYLESRLFYPKRCFQCLQFYYYKSEGAKDQLNIWVREYTTKNPKGTLRLIQKISGEVQGSWELYHVTLDASDKFRVVFQGVKGTGVSKGGLSLDDINLSETQCPQHTWRIRNFTSFLAKTPAGSKTYSSRFLSPDGYSFQFGLYINGKRDSPDKMAIFFHLTSGPYDDKLKWPCPWRQASMELMDQNPDIQHRMNNIMMITTDPSKNSTDSKGNVKYNWDNPRKVGSLVTDTDGSSYYRGPGYGYSNYITHDRLKTRSFIKGDDVIFLFSLKALCLPTSSLTGNIEIDVDNGKDQDIFDINKVAGLDLVEGDILTKEDDKRNSILGEQYRWPTTVPYVLDSSLEINAKGVILKALEQYRLKTCIDFKPWAGEPNYISVFKGSGCYSYVGNRHVGKQELSIGTNCDRLGTVEHEFLHALGFWHEQSRSDRDDYVTIVWDQIEAGKEHNFNSYDETESSNLGVPYDYGSVMHYSKTSFNIASEPTIVTKIPEFLNVIGQRMEFSDSDILKLNRLYNCTTTSTFLDSCHFEEINICGMIQGDGGNAKWTRVQTVEGGPQTDYTNLGQCQGVGFFMHFSTATGTQGDTAYLESRLFYPKRRSQCLQFYHYNSGGADDLLNIWVREYTAENPTGALRLIQKINGGLQGSWELYHVTLDVSDKFRVVFEGVKGAGASTGGLSLDDINLSETQCPQHIWRIRDFTSLLATTPAGSKTYSPRFLSSDGYSFQIGLYINGVTDNPDNMAIYLHLTSGPNDDNLQWPCPWRQASMELMDQNSNIQHRMNNIRMITTDPSKNSTDSMGNVEYFWDDPRKVGSLVTDTDGNSFYRGPGYGTSSYITHDRLKSRSFIKGDDVIFLLSLEDVTGLLETRSEIRKTRDLRLETDEAVGSSTTVAIKMERLSQRGQMVNPKCLFKRTVD</sequence>
<dbReference type="SUPFAM" id="SSF49899">
    <property type="entry name" value="Concanavalin A-like lectins/glucanases"/>
    <property type="match status" value="2"/>
</dbReference>
<comment type="caution">
    <text evidence="20">The sequence shown here is derived from an EMBL/GenBank/DDBJ whole genome shotgun (WGS) entry which is preliminary data.</text>
</comment>
<dbReference type="SMART" id="SM00235">
    <property type="entry name" value="ZnMc"/>
    <property type="match status" value="1"/>
</dbReference>
<evidence type="ECO:0000256" key="4">
    <source>
        <dbReference type="ARBA" id="ARBA00022692"/>
    </source>
</evidence>
<evidence type="ECO:0000256" key="13">
    <source>
        <dbReference type="ARBA" id="ARBA00023157"/>
    </source>
</evidence>
<evidence type="ECO:0000256" key="10">
    <source>
        <dbReference type="ARBA" id="ARBA00023049"/>
    </source>
</evidence>
<dbReference type="GO" id="GO:0016020">
    <property type="term" value="C:membrane"/>
    <property type="evidence" value="ECO:0007669"/>
    <property type="project" value="UniProtKB-SubCell"/>
</dbReference>
<dbReference type="InterPro" id="IPR008974">
    <property type="entry name" value="TRAF-like"/>
</dbReference>
<keyword evidence="4" id="KW-0812">Transmembrane</keyword>
<dbReference type="FunFam" id="2.60.210.10:FF:000009">
    <property type="entry name" value="Meprin A subunit"/>
    <property type="match status" value="2"/>
</dbReference>
<dbReference type="EMBL" id="JAUYZG010000017">
    <property type="protein sequence ID" value="KAK2883567.1"/>
    <property type="molecule type" value="Genomic_DNA"/>
</dbReference>
<reference evidence="20" key="1">
    <citation type="submission" date="2023-08" db="EMBL/GenBank/DDBJ databases">
        <title>Chromosome-level Genome Assembly of mud carp (Cirrhinus molitorella).</title>
        <authorList>
            <person name="Liu H."/>
        </authorList>
    </citation>
    <scope>NUCLEOTIDE SEQUENCE</scope>
    <source>
        <strain evidence="20">Prfri</strain>
        <tissue evidence="20">Muscle</tissue>
    </source>
</reference>
<feature type="active site" evidence="15">
    <location>
        <position position="605"/>
    </location>
</feature>
<evidence type="ECO:0000256" key="6">
    <source>
        <dbReference type="ARBA" id="ARBA00022729"/>
    </source>
</evidence>
<evidence type="ECO:0000256" key="12">
    <source>
        <dbReference type="ARBA" id="ARBA00023145"/>
    </source>
</evidence>
<dbReference type="PANTHER" id="PTHR10127:SF882">
    <property type="entry name" value="MEPRIN A SUBUNIT"/>
    <property type="match status" value="1"/>
</dbReference>
<keyword evidence="11" id="KW-0472">Membrane</keyword>
<evidence type="ECO:0000313" key="21">
    <source>
        <dbReference type="Proteomes" id="UP001187343"/>
    </source>
</evidence>
<evidence type="ECO:0000256" key="2">
    <source>
        <dbReference type="ARBA" id="ARBA00022536"/>
    </source>
</evidence>
<evidence type="ECO:0000256" key="14">
    <source>
        <dbReference type="ARBA" id="ARBA00023180"/>
    </source>
</evidence>
<keyword evidence="3 15" id="KW-0645">Protease</keyword>
<keyword evidence="14" id="KW-0325">Glycoprotein</keyword>
<dbReference type="SMART" id="SM00061">
    <property type="entry name" value="MATH"/>
    <property type="match status" value="2"/>
</dbReference>
<evidence type="ECO:0000256" key="11">
    <source>
        <dbReference type="ARBA" id="ARBA00023136"/>
    </source>
</evidence>
<name>A0AA88TFG3_9TELE</name>
<dbReference type="InterPro" id="IPR001506">
    <property type="entry name" value="Peptidase_M12A"/>
</dbReference>
<dbReference type="PANTHER" id="PTHR10127">
    <property type="entry name" value="DISCOIDIN, CUB, EGF, LAMININ , AND ZINC METALLOPROTEASE DOMAIN CONTAINING"/>
    <property type="match status" value="1"/>
</dbReference>
<evidence type="ECO:0000259" key="19">
    <source>
        <dbReference type="PROSITE" id="PS51864"/>
    </source>
</evidence>
<keyword evidence="2" id="KW-0245">EGF-like domain</keyword>
<keyword evidence="9" id="KW-1133">Transmembrane helix</keyword>